<name>A0ABR7GNH4_9FIRM</name>
<reference evidence="1 2" key="1">
    <citation type="submission" date="2020-08" db="EMBL/GenBank/DDBJ databases">
        <title>Genome public.</title>
        <authorList>
            <person name="Liu C."/>
            <person name="Sun Q."/>
        </authorList>
    </citation>
    <scope>NUCLEOTIDE SEQUENCE [LARGE SCALE GENOMIC DNA]</scope>
    <source>
        <strain evidence="1 2">M2</strain>
    </source>
</reference>
<evidence type="ECO:0000313" key="2">
    <source>
        <dbReference type="Proteomes" id="UP000641741"/>
    </source>
</evidence>
<dbReference type="EMBL" id="JACOPK010000006">
    <property type="protein sequence ID" value="MBC5695838.1"/>
    <property type="molecule type" value="Genomic_DNA"/>
</dbReference>
<proteinExistence type="predicted"/>
<gene>
    <name evidence="1" type="ORF">H8S02_07755</name>
</gene>
<dbReference type="Proteomes" id="UP000641741">
    <property type="component" value="Unassembled WGS sequence"/>
</dbReference>
<sequence>MEVLCYALASALLVLTGAVVSGGLSLPRRLPRENTAEAAPDDALSRDIAALMAYGREEEEENAV</sequence>
<protein>
    <submittedName>
        <fullName evidence="1">Uncharacterized protein</fullName>
    </submittedName>
</protein>
<comment type="caution">
    <text evidence="1">The sequence shown here is derived from an EMBL/GenBank/DDBJ whole genome shotgun (WGS) entry which is preliminary data.</text>
</comment>
<keyword evidence="2" id="KW-1185">Reference proteome</keyword>
<organism evidence="1 2">
    <name type="scientific">Agathobaculum hominis</name>
    <dbReference type="NCBI Taxonomy" id="2763014"/>
    <lineage>
        <taxon>Bacteria</taxon>
        <taxon>Bacillati</taxon>
        <taxon>Bacillota</taxon>
        <taxon>Clostridia</taxon>
        <taxon>Eubacteriales</taxon>
        <taxon>Butyricicoccaceae</taxon>
        <taxon>Agathobaculum</taxon>
    </lineage>
</organism>
<dbReference type="RefSeq" id="WP_118685604.1">
    <property type="nucleotide sequence ID" value="NZ_JACOPK010000006.1"/>
</dbReference>
<evidence type="ECO:0000313" key="1">
    <source>
        <dbReference type="EMBL" id="MBC5695838.1"/>
    </source>
</evidence>
<accession>A0ABR7GNH4</accession>